<dbReference type="RefSeq" id="WP_397716326.1">
    <property type="nucleotide sequence ID" value="NZ_JBIRGN010000007.1"/>
</dbReference>
<feature type="region of interest" description="Disordered" evidence="1">
    <location>
        <begin position="17"/>
        <end position="60"/>
    </location>
</feature>
<keyword evidence="3" id="KW-1185">Reference proteome</keyword>
<sequence length="108" mass="11817">MLRRSLRRLLARLLPGTGTRRSWATAEAPPPEPPPRPEPPARPLPRSPYAREAAEDRPVDVSGVPLARPYYRAAERCLLQAERRLALALALEGVDYGPAVIHGVALPA</sequence>
<proteinExistence type="predicted"/>
<dbReference type="Proteomes" id="UP001610818">
    <property type="component" value="Unassembled WGS sequence"/>
</dbReference>
<feature type="compositionally biased region" description="Pro residues" evidence="1">
    <location>
        <begin position="28"/>
        <end position="46"/>
    </location>
</feature>
<comment type="caution">
    <text evidence="2">The sequence shown here is derived from an EMBL/GenBank/DDBJ whole genome shotgun (WGS) entry which is preliminary data.</text>
</comment>
<accession>A0ABW7R0U0</accession>
<name>A0ABW7R0U0_9ACTN</name>
<organism evidence="2 3">
    <name type="scientific">Streptomyces longisporoflavus</name>
    <dbReference type="NCBI Taxonomy" id="28044"/>
    <lineage>
        <taxon>Bacteria</taxon>
        <taxon>Bacillati</taxon>
        <taxon>Actinomycetota</taxon>
        <taxon>Actinomycetes</taxon>
        <taxon>Kitasatosporales</taxon>
        <taxon>Streptomycetaceae</taxon>
        <taxon>Streptomyces</taxon>
    </lineage>
</organism>
<reference evidence="2 3" key="1">
    <citation type="submission" date="2024-10" db="EMBL/GenBank/DDBJ databases">
        <title>The Natural Products Discovery Center: Release of the First 8490 Sequenced Strains for Exploring Actinobacteria Biosynthetic Diversity.</title>
        <authorList>
            <person name="Kalkreuter E."/>
            <person name="Kautsar S.A."/>
            <person name="Yang D."/>
            <person name="Bader C.D."/>
            <person name="Teijaro C.N."/>
            <person name="Fluegel L."/>
            <person name="Davis C.M."/>
            <person name="Simpson J.R."/>
            <person name="Lauterbach L."/>
            <person name="Steele A.D."/>
            <person name="Gui C."/>
            <person name="Meng S."/>
            <person name="Li G."/>
            <person name="Viehrig K."/>
            <person name="Ye F."/>
            <person name="Su P."/>
            <person name="Kiefer A.F."/>
            <person name="Nichols A."/>
            <person name="Cepeda A.J."/>
            <person name="Yan W."/>
            <person name="Fan B."/>
            <person name="Jiang Y."/>
            <person name="Adhikari A."/>
            <person name="Zheng C.-J."/>
            <person name="Schuster L."/>
            <person name="Cowan T.M."/>
            <person name="Smanski M.J."/>
            <person name="Chevrette M.G."/>
            <person name="De Carvalho L.P.S."/>
            <person name="Shen B."/>
        </authorList>
    </citation>
    <scope>NUCLEOTIDE SEQUENCE [LARGE SCALE GENOMIC DNA]</scope>
    <source>
        <strain evidence="2 3">NPDC017990</strain>
    </source>
</reference>
<gene>
    <name evidence="2" type="ORF">ACH4F9_33685</name>
</gene>
<protein>
    <submittedName>
        <fullName evidence="2">Uncharacterized protein</fullName>
    </submittedName>
</protein>
<evidence type="ECO:0000256" key="1">
    <source>
        <dbReference type="SAM" id="MobiDB-lite"/>
    </source>
</evidence>
<dbReference type="EMBL" id="JBIRGQ010000007">
    <property type="protein sequence ID" value="MFH8549969.1"/>
    <property type="molecule type" value="Genomic_DNA"/>
</dbReference>
<evidence type="ECO:0000313" key="2">
    <source>
        <dbReference type="EMBL" id="MFH8549969.1"/>
    </source>
</evidence>
<evidence type="ECO:0000313" key="3">
    <source>
        <dbReference type="Proteomes" id="UP001610818"/>
    </source>
</evidence>